<gene>
    <name evidence="8" type="primary">25498525</name>
    <name evidence="7" type="ordered locus">MTR_7g062550</name>
</gene>
<keyword evidence="3" id="KW-0847">Vitamin C</keyword>
<evidence type="ECO:0000256" key="1">
    <source>
        <dbReference type="ARBA" id="ARBA00008056"/>
    </source>
</evidence>
<dbReference type="InterPro" id="IPR026992">
    <property type="entry name" value="DIOX_N"/>
</dbReference>
<dbReference type="InterPro" id="IPR005123">
    <property type="entry name" value="Oxoglu/Fe-dep_dioxygenase_dom"/>
</dbReference>
<dbReference type="AlphaFoldDB" id="A0A072TZL1"/>
<dbReference type="Pfam" id="PF14226">
    <property type="entry name" value="DIOX_N"/>
    <property type="match status" value="1"/>
</dbReference>
<reference evidence="7 9" key="2">
    <citation type="journal article" date="2014" name="BMC Genomics">
        <title>An improved genome release (version Mt4.0) for the model legume Medicago truncatula.</title>
        <authorList>
            <person name="Tang H."/>
            <person name="Krishnakumar V."/>
            <person name="Bidwell S."/>
            <person name="Rosen B."/>
            <person name="Chan A."/>
            <person name="Zhou S."/>
            <person name="Gentzbittel L."/>
            <person name="Childs K.L."/>
            <person name="Yandell M."/>
            <person name="Gundlach H."/>
            <person name="Mayer K.F."/>
            <person name="Schwartz D.C."/>
            <person name="Town C.D."/>
        </authorList>
    </citation>
    <scope>GENOME REANNOTATION</scope>
    <source>
        <strain evidence="7">A17</strain>
        <strain evidence="8 9">cv. Jemalong A17</strain>
    </source>
</reference>
<dbReference type="InterPro" id="IPR050295">
    <property type="entry name" value="Plant_2OG-oxidoreductases"/>
</dbReference>
<reference evidence="8" key="3">
    <citation type="submission" date="2015-04" db="UniProtKB">
        <authorList>
            <consortium name="EnsemblPlants"/>
        </authorList>
    </citation>
    <scope>IDENTIFICATION</scope>
    <source>
        <strain evidence="8">cv. Jemalong A17</strain>
    </source>
</reference>
<dbReference type="Gene3D" id="2.60.120.330">
    <property type="entry name" value="B-lactam Antibiotic, Isopenicillin N Synthase, Chain"/>
    <property type="match status" value="1"/>
</dbReference>
<evidence type="ECO:0000313" key="9">
    <source>
        <dbReference type="Proteomes" id="UP000002051"/>
    </source>
</evidence>
<dbReference type="OrthoDB" id="288590at2759"/>
<dbReference type="FunFam" id="2.60.120.330:FF:000079">
    <property type="entry name" value="Protein SRG1"/>
    <property type="match status" value="1"/>
</dbReference>
<dbReference type="Proteomes" id="UP000002051">
    <property type="component" value="Unassembled WGS sequence"/>
</dbReference>
<dbReference type="Pfam" id="PF03171">
    <property type="entry name" value="2OG-FeII_Oxy"/>
    <property type="match status" value="1"/>
</dbReference>
<evidence type="ECO:0000256" key="2">
    <source>
        <dbReference type="ARBA" id="ARBA00022723"/>
    </source>
</evidence>
<evidence type="ECO:0000256" key="3">
    <source>
        <dbReference type="ARBA" id="ARBA00022896"/>
    </source>
</evidence>
<keyword evidence="5" id="KW-0560">Oxidoreductase</keyword>
<keyword evidence="2 5" id="KW-0479">Metal-binding</keyword>
<organism evidence="7 9">
    <name type="scientific">Medicago truncatula</name>
    <name type="common">Barrel medic</name>
    <name type="synonym">Medicago tribuloides</name>
    <dbReference type="NCBI Taxonomy" id="3880"/>
    <lineage>
        <taxon>Eukaryota</taxon>
        <taxon>Viridiplantae</taxon>
        <taxon>Streptophyta</taxon>
        <taxon>Embryophyta</taxon>
        <taxon>Tracheophyta</taxon>
        <taxon>Spermatophyta</taxon>
        <taxon>Magnoliopsida</taxon>
        <taxon>eudicotyledons</taxon>
        <taxon>Gunneridae</taxon>
        <taxon>Pentapetalae</taxon>
        <taxon>rosids</taxon>
        <taxon>fabids</taxon>
        <taxon>Fabales</taxon>
        <taxon>Fabaceae</taxon>
        <taxon>Papilionoideae</taxon>
        <taxon>50 kb inversion clade</taxon>
        <taxon>NPAAA clade</taxon>
        <taxon>Hologalegina</taxon>
        <taxon>IRL clade</taxon>
        <taxon>Trifolieae</taxon>
        <taxon>Medicago</taxon>
    </lineage>
</organism>
<sequence>MSVNIDDIEMEEAPTYAPSLPVPNVQEMVKMNPLEVPTKYVRNEEEMEKVNYMPQLSSEIPVIDFTLLSNGSMEELLKLEIACKEWGFFQVVNHGLQKELIQRMRNVSDEFFNLPIEEKEKYAMPSNDIQGYGHAYVVSEEQTLDWSDSLILMIYPKRYRKLQFWPKTPHGFNEIIEAYSSEVKRVGEELLSSLSLIMGLEKHALFGMHKELLQCSRVNYYPTCNTPDQVLGLSSHSDTGTITILMQDDDVPGLEIRNKGNWVPVIPISDALVVNVGDVIEILSNGKYKSVEHRAVTNKNKRRTSHASFLIPRDDVEIEPFDHMIDAENTKIYQKVKFGDYLRQSMKRKMEGKTHIDVAKIKEQLIEEQIKENA</sequence>
<dbReference type="PANTHER" id="PTHR47991">
    <property type="entry name" value="OXOGLUTARATE/IRON-DEPENDENT DIOXYGENASE"/>
    <property type="match status" value="1"/>
</dbReference>
<evidence type="ECO:0000259" key="6">
    <source>
        <dbReference type="PROSITE" id="PS51471"/>
    </source>
</evidence>
<protein>
    <submittedName>
        <fullName evidence="7">2OG-Fe(II) oxygenase family oxidoreductase</fullName>
    </submittedName>
</protein>
<evidence type="ECO:0000256" key="4">
    <source>
        <dbReference type="ARBA" id="ARBA00023004"/>
    </source>
</evidence>
<dbReference type="EMBL" id="CM001223">
    <property type="protein sequence ID" value="KEH22929.1"/>
    <property type="molecule type" value="Genomic_DNA"/>
</dbReference>
<dbReference type="HOGENOM" id="CLU_010119_16_0_1"/>
<reference evidence="7 9" key="1">
    <citation type="journal article" date="2011" name="Nature">
        <title>The Medicago genome provides insight into the evolution of rhizobial symbioses.</title>
        <authorList>
            <person name="Young N.D."/>
            <person name="Debelle F."/>
            <person name="Oldroyd G.E."/>
            <person name="Geurts R."/>
            <person name="Cannon S.B."/>
            <person name="Udvardi M.K."/>
            <person name="Benedito V.A."/>
            <person name="Mayer K.F."/>
            <person name="Gouzy J."/>
            <person name="Schoof H."/>
            <person name="Van de Peer Y."/>
            <person name="Proost S."/>
            <person name="Cook D.R."/>
            <person name="Meyers B.C."/>
            <person name="Spannagl M."/>
            <person name="Cheung F."/>
            <person name="De Mita S."/>
            <person name="Krishnakumar V."/>
            <person name="Gundlach H."/>
            <person name="Zhou S."/>
            <person name="Mudge J."/>
            <person name="Bharti A.K."/>
            <person name="Murray J.D."/>
            <person name="Naoumkina M.A."/>
            <person name="Rosen B."/>
            <person name="Silverstein K.A."/>
            <person name="Tang H."/>
            <person name="Rombauts S."/>
            <person name="Zhao P.X."/>
            <person name="Zhou P."/>
            <person name="Barbe V."/>
            <person name="Bardou P."/>
            <person name="Bechner M."/>
            <person name="Bellec A."/>
            <person name="Berger A."/>
            <person name="Berges H."/>
            <person name="Bidwell S."/>
            <person name="Bisseling T."/>
            <person name="Choisne N."/>
            <person name="Couloux A."/>
            <person name="Denny R."/>
            <person name="Deshpande S."/>
            <person name="Dai X."/>
            <person name="Doyle J.J."/>
            <person name="Dudez A.M."/>
            <person name="Farmer A.D."/>
            <person name="Fouteau S."/>
            <person name="Franken C."/>
            <person name="Gibelin C."/>
            <person name="Gish J."/>
            <person name="Goldstein S."/>
            <person name="Gonzalez A.J."/>
            <person name="Green P.J."/>
            <person name="Hallab A."/>
            <person name="Hartog M."/>
            <person name="Hua A."/>
            <person name="Humphray S.J."/>
            <person name="Jeong D.H."/>
            <person name="Jing Y."/>
            <person name="Jocker A."/>
            <person name="Kenton S.M."/>
            <person name="Kim D.J."/>
            <person name="Klee K."/>
            <person name="Lai H."/>
            <person name="Lang C."/>
            <person name="Lin S."/>
            <person name="Macmil S.L."/>
            <person name="Magdelenat G."/>
            <person name="Matthews L."/>
            <person name="McCorrison J."/>
            <person name="Monaghan E.L."/>
            <person name="Mun J.H."/>
            <person name="Najar F.Z."/>
            <person name="Nicholson C."/>
            <person name="Noirot C."/>
            <person name="O'Bleness M."/>
            <person name="Paule C.R."/>
            <person name="Poulain J."/>
            <person name="Prion F."/>
            <person name="Qin B."/>
            <person name="Qu C."/>
            <person name="Retzel E.F."/>
            <person name="Riddle C."/>
            <person name="Sallet E."/>
            <person name="Samain S."/>
            <person name="Samson N."/>
            <person name="Sanders I."/>
            <person name="Saurat O."/>
            <person name="Scarpelli C."/>
            <person name="Schiex T."/>
            <person name="Segurens B."/>
            <person name="Severin A.J."/>
            <person name="Sherrier D.J."/>
            <person name="Shi R."/>
            <person name="Sims S."/>
            <person name="Singer S.R."/>
            <person name="Sinharoy S."/>
            <person name="Sterck L."/>
            <person name="Viollet A."/>
            <person name="Wang B.B."/>
            <person name="Wang K."/>
            <person name="Wang M."/>
            <person name="Wang X."/>
            <person name="Warfsmann J."/>
            <person name="Weissenbach J."/>
            <person name="White D.D."/>
            <person name="White J.D."/>
            <person name="Wiley G.B."/>
            <person name="Wincker P."/>
            <person name="Xing Y."/>
            <person name="Yang L."/>
            <person name="Yao Z."/>
            <person name="Ying F."/>
            <person name="Zhai J."/>
            <person name="Zhou L."/>
            <person name="Zuber A."/>
            <person name="Denarie J."/>
            <person name="Dixon R.A."/>
            <person name="May G.D."/>
            <person name="Schwartz D.C."/>
            <person name="Rogers J."/>
            <person name="Quetier F."/>
            <person name="Town C.D."/>
            <person name="Roe B.A."/>
        </authorList>
    </citation>
    <scope>NUCLEOTIDE SEQUENCE [LARGE SCALE GENOMIC DNA]</scope>
    <source>
        <strain evidence="7">A17</strain>
        <strain evidence="8 9">cv. Jemalong A17</strain>
    </source>
</reference>
<evidence type="ECO:0000313" key="8">
    <source>
        <dbReference type="EnsemblPlants" id="KEH22929"/>
    </source>
</evidence>
<feature type="domain" description="Fe2OG dioxygenase" evidence="6">
    <location>
        <begin position="211"/>
        <end position="312"/>
    </location>
</feature>
<dbReference type="GO" id="GO:0046872">
    <property type="term" value="F:metal ion binding"/>
    <property type="evidence" value="ECO:0007669"/>
    <property type="project" value="UniProtKB-KW"/>
</dbReference>
<dbReference type="GO" id="GO:0016491">
    <property type="term" value="F:oxidoreductase activity"/>
    <property type="evidence" value="ECO:0007669"/>
    <property type="project" value="UniProtKB-KW"/>
</dbReference>
<dbReference type="GO" id="GO:0031418">
    <property type="term" value="F:L-ascorbic acid binding"/>
    <property type="evidence" value="ECO:0007669"/>
    <property type="project" value="UniProtKB-KW"/>
</dbReference>
<dbReference type="InterPro" id="IPR044861">
    <property type="entry name" value="IPNS-like_FE2OG_OXY"/>
</dbReference>
<comment type="similarity">
    <text evidence="1 5">Belongs to the iron/ascorbate-dependent oxidoreductase family.</text>
</comment>
<evidence type="ECO:0000313" key="7">
    <source>
        <dbReference type="EMBL" id="KEH22929.1"/>
    </source>
</evidence>
<dbReference type="InterPro" id="IPR027443">
    <property type="entry name" value="IPNS-like_sf"/>
</dbReference>
<keyword evidence="4 5" id="KW-0408">Iron</keyword>
<dbReference type="SUPFAM" id="SSF51197">
    <property type="entry name" value="Clavaminate synthase-like"/>
    <property type="match status" value="1"/>
</dbReference>
<evidence type="ECO:0000256" key="5">
    <source>
        <dbReference type="RuleBase" id="RU003682"/>
    </source>
</evidence>
<dbReference type="PROSITE" id="PS51471">
    <property type="entry name" value="FE2OG_OXY"/>
    <property type="match status" value="1"/>
</dbReference>
<proteinExistence type="inferred from homology"/>
<accession>A0A072TZL1</accession>
<dbReference type="EnsemblPlants" id="KEH22929">
    <property type="protein sequence ID" value="KEH22929"/>
    <property type="gene ID" value="MTR_7g062550"/>
</dbReference>
<keyword evidence="9" id="KW-1185">Reference proteome</keyword>
<name>A0A072TZL1_MEDTR</name>
<dbReference type="KEGG" id="mtr:120575743"/>